<evidence type="ECO:0000313" key="1">
    <source>
        <dbReference type="EMBL" id="OQB41217.1"/>
    </source>
</evidence>
<protein>
    <submittedName>
        <fullName evidence="1">Uncharacterized protein</fullName>
    </submittedName>
</protein>
<organism evidence="1">
    <name type="scientific">candidate division CPR1 bacterium ADurb.Bin160</name>
    <dbReference type="NCBI Taxonomy" id="1852826"/>
    <lineage>
        <taxon>Bacteria</taxon>
        <taxon>candidate division CPR1</taxon>
    </lineage>
</organism>
<proteinExistence type="predicted"/>
<dbReference type="EMBL" id="MWDB01000021">
    <property type="protein sequence ID" value="OQB41217.1"/>
    <property type="molecule type" value="Genomic_DNA"/>
</dbReference>
<dbReference type="Proteomes" id="UP000485621">
    <property type="component" value="Unassembled WGS sequence"/>
</dbReference>
<name>A0A1V5ZLT9_9BACT</name>
<comment type="caution">
    <text evidence="1">The sequence shown here is derived from an EMBL/GenBank/DDBJ whole genome shotgun (WGS) entry which is preliminary data.</text>
</comment>
<reference evidence="1" key="1">
    <citation type="submission" date="2017-02" db="EMBL/GenBank/DDBJ databases">
        <title>Delving into the versatile metabolic prowess of the omnipresent phylum Bacteroidetes.</title>
        <authorList>
            <person name="Nobu M.K."/>
            <person name="Mei R."/>
            <person name="Narihiro T."/>
            <person name="Kuroda K."/>
            <person name="Liu W.-T."/>
        </authorList>
    </citation>
    <scope>NUCLEOTIDE SEQUENCE</scope>
    <source>
        <strain evidence="1">ADurb.Bin160</strain>
    </source>
</reference>
<sequence length="112" mass="12985">MIQLESDIESAVFDILKNYQAQNKKINNTKIYQAMHSRNFELRNVLESRIMQIATGDKMSISDLLDQCIAHLNKILDNQENMEDILKKMKICYKKVEDTILPPDEKPIQTGS</sequence>
<dbReference type="AlphaFoldDB" id="A0A1V5ZLT9"/>
<accession>A0A1V5ZLT9</accession>
<gene>
    <name evidence="1" type="ORF">BWY04_00965</name>
</gene>